<dbReference type="EMBL" id="CP038149">
    <property type="protein sequence ID" value="QBR00281.1"/>
    <property type="molecule type" value="Genomic_DNA"/>
</dbReference>
<dbReference type="RefSeq" id="WP_134753799.1">
    <property type="nucleotide sequence ID" value="NZ_CP038149.1"/>
</dbReference>
<name>A0A4P7CVT5_9BURK</name>
<dbReference type="Proteomes" id="UP000295727">
    <property type="component" value="Chromosome 2"/>
</dbReference>
<gene>
    <name evidence="2" type="ORF">E1956_24805</name>
</gene>
<dbReference type="PANTHER" id="PTHR34406:SF1">
    <property type="entry name" value="PROTEIN YCEI"/>
    <property type="match status" value="1"/>
</dbReference>
<evidence type="ECO:0000259" key="1">
    <source>
        <dbReference type="SMART" id="SM00867"/>
    </source>
</evidence>
<organism evidence="2 3">
    <name type="scientific">Paraburkholderia pallida</name>
    <dbReference type="NCBI Taxonomy" id="2547399"/>
    <lineage>
        <taxon>Bacteria</taxon>
        <taxon>Pseudomonadati</taxon>
        <taxon>Pseudomonadota</taxon>
        <taxon>Betaproteobacteria</taxon>
        <taxon>Burkholderiales</taxon>
        <taxon>Burkholderiaceae</taxon>
        <taxon>Paraburkholderia</taxon>
    </lineage>
</organism>
<proteinExistence type="predicted"/>
<dbReference type="InterPro" id="IPR007372">
    <property type="entry name" value="Lipid/polyisoprenoid-bd_YceI"/>
</dbReference>
<sequence length="234" mass="25233">MNRSPAAASPHAGRRTLCAALAAACLLLGCTPLRVVTHSVSPTEASVPAGHYTLDAHHWSIVFDVDHLHYTRFVMRFDRASAQLHWRANALENATVEAVIDAASLDTNVPLLDRMVKGSQMLDVERYAQIRFVSTHFERTADMDGKPAGTLTGDLTIHGVTQPVTLDVVFNGYAPNPLTKQPTLGFAATGRFSRAKFGLTTWYPAVGDEIDVRIQAEFEQAPPGGAAASEAAPQ</sequence>
<evidence type="ECO:0000313" key="3">
    <source>
        <dbReference type="Proteomes" id="UP000295727"/>
    </source>
</evidence>
<accession>A0A4P7CVT5</accession>
<dbReference type="Gene3D" id="2.40.128.110">
    <property type="entry name" value="Lipid/polyisoprenoid-binding, YceI-like"/>
    <property type="match status" value="1"/>
</dbReference>
<dbReference type="OrthoDB" id="9811006at2"/>
<evidence type="ECO:0000313" key="2">
    <source>
        <dbReference type="EMBL" id="QBR00281.1"/>
    </source>
</evidence>
<dbReference type="InterPro" id="IPR036761">
    <property type="entry name" value="TTHA0802/YceI-like_sf"/>
</dbReference>
<reference evidence="2 3" key="1">
    <citation type="submission" date="2019-03" db="EMBL/GenBank/DDBJ databases">
        <title>Paraburkholderia sp. 7MH5, isolated from subtropical forest soil.</title>
        <authorList>
            <person name="Gao Z.-H."/>
            <person name="Qiu L.-H."/>
        </authorList>
    </citation>
    <scope>NUCLEOTIDE SEQUENCE [LARGE SCALE GENOMIC DNA]</scope>
    <source>
        <strain evidence="2 3">7MH5</strain>
    </source>
</reference>
<protein>
    <submittedName>
        <fullName evidence="2">Polyisoprenoid-binding protein</fullName>
    </submittedName>
</protein>
<dbReference type="PROSITE" id="PS51257">
    <property type="entry name" value="PROKAR_LIPOPROTEIN"/>
    <property type="match status" value="1"/>
</dbReference>
<dbReference type="Pfam" id="PF04264">
    <property type="entry name" value="YceI"/>
    <property type="match status" value="1"/>
</dbReference>
<dbReference type="KEGG" id="ppai:E1956_24805"/>
<dbReference type="PANTHER" id="PTHR34406">
    <property type="entry name" value="PROTEIN YCEI"/>
    <property type="match status" value="1"/>
</dbReference>
<dbReference type="SUPFAM" id="SSF101874">
    <property type="entry name" value="YceI-like"/>
    <property type="match status" value="1"/>
</dbReference>
<feature type="domain" description="Lipid/polyisoprenoid-binding YceI-like" evidence="1">
    <location>
        <begin position="51"/>
        <end position="219"/>
    </location>
</feature>
<dbReference type="SMART" id="SM00867">
    <property type="entry name" value="YceI"/>
    <property type="match status" value="1"/>
</dbReference>
<dbReference type="AlphaFoldDB" id="A0A4P7CVT5"/>
<keyword evidence="3" id="KW-1185">Reference proteome</keyword>